<organism evidence="12 13">
    <name type="scientific">Streptomyces europaeiscabiei</name>
    <dbReference type="NCBI Taxonomy" id="146819"/>
    <lineage>
        <taxon>Bacteria</taxon>
        <taxon>Bacillati</taxon>
        <taxon>Actinomycetota</taxon>
        <taxon>Actinomycetes</taxon>
        <taxon>Kitasatosporales</taxon>
        <taxon>Streptomycetaceae</taxon>
        <taxon>Streptomyces</taxon>
    </lineage>
</organism>
<keyword evidence="13" id="KW-1185">Reference proteome</keyword>
<dbReference type="NCBIfam" id="TIGR01930">
    <property type="entry name" value="AcCoA-C-Actrans"/>
    <property type="match status" value="1"/>
</dbReference>
<name>A0ABU4NPA6_9ACTN</name>
<keyword evidence="5" id="KW-0809">Transit peptide</keyword>
<dbReference type="Pfam" id="PF00108">
    <property type="entry name" value="Thiolase_N"/>
    <property type="match status" value="1"/>
</dbReference>
<dbReference type="PROSITE" id="PS00737">
    <property type="entry name" value="THIOLASE_2"/>
    <property type="match status" value="1"/>
</dbReference>
<dbReference type="Proteomes" id="UP001271274">
    <property type="component" value="Unassembled WGS sequence"/>
</dbReference>
<evidence type="ECO:0000256" key="9">
    <source>
        <dbReference type="RuleBase" id="RU003557"/>
    </source>
</evidence>
<dbReference type="PIRSF" id="PIRSF000429">
    <property type="entry name" value="Ac-CoA_Ac_transf"/>
    <property type="match status" value="1"/>
</dbReference>
<evidence type="ECO:0000256" key="3">
    <source>
        <dbReference type="ARBA" id="ARBA00022679"/>
    </source>
</evidence>
<dbReference type="InterPro" id="IPR020613">
    <property type="entry name" value="Thiolase_CS"/>
</dbReference>
<dbReference type="InterPro" id="IPR016039">
    <property type="entry name" value="Thiolase-like"/>
</dbReference>
<evidence type="ECO:0000259" key="10">
    <source>
        <dbReference type="Pfam" id="PF00108"/>
    </source>
</evidence>
<evidence type="ECO:0000256" key="4">
    <source>
        <dbReference type="ARBA" id="ARBA00022832"/>
    </source>
</evidence>
<dbReference type="SUPFAM" id="SSF53901">
    <property type="entry name" value="Thiolase-like"/>
    <property type="match status" value="2"/>
</dbReference>
<dbReference type="Pfam" id="PF02803">
    <property type="entry name" value="Thiolase_C"/>
    <property type="match status" value="1"/>
</dbReference>
<feature type="domain" description="Thiolase N-terminal" evidence="10">
    <location>
        <begin position="5"/>
        <end position="273"/>
    </location>
</feature>
<evidence type="ECO:0000259" key="11">
    <source>
        <dbReference type="Pfam" id="PF02803"/>
    </source>
</evidence>
<sequence length="405" mass="42646">MPEAVIVSAARSPIGRAFKGSLKDLRPDDLTATIVAAALAKVPELDPKDIDDLMLGCGLPGGEQGHNLGRIVAVQLGMDHLPGCTVTRYCSSSLQTSRMALHAIKAGEGDVFISAGVEVVSSTARGTSDIPTARNPLFAEAQARTETVSKSVGASWHDPREDGLLPDPYIAMGQTAENLARQWGVTREDMDEFGVRSQNLAEEAIKKGFWEREITPVTLPDGTVVGKDDGPRAGVTLEAVQGLKPVFREDGLVTAGNCCPLNDGAAALVIMSDTKARDLGLTPLARIVSTGVSGLSPEIMGYGPVEASKQALSRAGLTVDDIDLFEINEAFAAQVIPSYRDLDIPLDKLNVNGGAIAVGHPFGMTGARITGTLINSLQFHDKQFGLETMCVGGGQGMAMVIERLS</sequence>
<comment type="caution">
    <text evidence="12">The sequence shown here is derived from an EMBL/GenBank/DDBJ whole genome shotgun (WGS) entry which is preliminary data.</text>
</comment>
<accession>A0ABU4NPA6</accession>
<keyword evidence="7" id="KW-0576">Peroxisome</keyword>
<dbReference type="NCBIfam" id="NF005890">
    <property type="entry name" value="PRK07851.1"/>
    <property type="match status" value="1"/>
</dbReference>
<comment type="subcellular location">
    <subcellularLocation>
        <location evidence="1">Peroxisome</location>
    </subcellularLocation>
</comment>
<dbReference type="RefSeq" id="WP_046709129.1">
    <property type="nucleotide sequence ID" value="NZ_JARAUR010000205.1"/>
</dbReference>
<reference evidence="12 13" key="1">
    <citation type="journal article" date="2023" name="Microb. Genom.">
        <title>Mesoterricola silvestris gen. nov., sp. nov., Mesoterricola sediminis sp. nov., Geothrix oryzae sp. nov., Geothrix edaphica sp. nov., Geothrix rubra sp. nov., and Geothrix limicola sp. nov., six novel members of Acidobacteriota isolated from soils.</title>
        <authorList>
            <person name="Weisberg A.J."/>
            <person name="Pearce E."/>
            <person name="Kramer C.G."/>
            <person name="Chang J.H."/>
            <person name="Clarke C.R."/>
        </authorList>
    </citation>
    <scope>NUCLEOTIDE SEQUENCE [LARGE SCALE GENOMIC DNA]</scope>
    <source>
        <strain evidence="12 13">ID09-01A</strain>
    </source>
</reference>
<dbReference type="PANTHER" id="PTHR43853">
    <property type="entry name" value="3-KETOACYL-COA THIOLASE, PEROXISOMAL"/>
    <property type="match status" value="1"/>
</dbReference>
<dbReference type="EC" id="2.3.1.9" evidence="12"/>
<dbReference type="PANTHER" id="PTHR43853:SF8">
    <property type="entry name" value="3-KETOACYL-COA THIOLASE, PEROXISOMAL"/>
    <property type="match status" value="1"/>
</dbReference>
<gene>
    <name evidence="12" type="ORF">PV662_33825</name>
</gene>
<evidence type="ECO:0000256" key="5">
    <source>
        <dbReference type="ARBA" id="ARBA00022946"/>
    </source>
</evidence>
<proteinExistence type="inferred from homology"/>
<evidence type="ECO:0000313" key="13">
    <source>
        <dbReference type="Proteomes" id="UP001271274"/>
    </source>
</evidence>
<keyword evidence="3 9" id="KW-0808">Transferase</keyword>
<dbReference type="InterPro" id="IPR020616">
    <property type="entry name" value="Thiolase_N"/>
</dbReference>
<protein>
    <submittedName>
        <fullName evidence="12">Acetyl-CoA C-acetyltransferase</fullName>
        <ecNumber evidence="12">2.3.1.9</ecNumber>
    </submittedName>
</protein>
<dbReference type="CDD" id="cd00751">
    <property type="entry name" value="thiolase"/>
    <property type="match status" value="1"/>
</dbReference>
<dbReference type="Gene3D" id="3.40.47.10">
    <property type="match status" value="1"/>
</dbReference>
<comment type="similarity">
    <text evidence="2 9">Belongs to the thiolase-like superfamily. Thiolase family.</text>
</comment>
<dbReference type="GO" id="GO:0003985">
    <property type="term" value="F:acetyl-CoA C-acetyltransferase activity"/>
    <property type="evidence" value="ECO:0007669"/>
    <property type="project" value="UniProtKB-EC"/>
</dbReference>
<keyword evidence="4" id="KW-0276">Fatty acid metabolism</keyword>
<feature type="domain" description="Thiolase C-terminal" evidence="11">
    <location>
        <begin position="281"/>
        <end position="403"/>
    </location>
</feature>
<keyword evidence="8 9" id="KW-0012">Acyltransferase</keyword>
<dbReference type="InterPro" id="IPR002155">
    <property type="entry name" value="Thiolase"/>
</dbReference>
<evidence type="ECO:0000256" key="6">
    <source>
        <dbReference type="ARBA" id="ARBA00023098"/>
    </source>
</evidence>
<dbReference type="InterPro" id="IPR020617">
    <property type="entry name" value="Thiolase_C"/>
</dbReference>
<evidence type="ECO:0000256" key="7">
    <source>
        <dbReference type="ARBA" id="ARBA00023140"/>
    </source>
</evidence>
<evidence type="ECO:0000256" key="8">
    <source>
        <dbReference type="ARBA" id="ARBA00023315"/>
    </source>
</evidence>
<evidence type="ECO:0000256" key="2">
    <source>
        <dbReference type="ARBA" id="ARBA00010982"/>
    </source>
</evidence>
<evidence type="ECO:0000313" key="12">
    <source>
        <dbReference type="EMBL" id="MDX3704648.1"/>
    </source>
</evidence>
<keyword evidence="6" id="KW-0443">Lipid metabolism</keyword>
<evidence type="ECO:0000256" key="1">
    <source>
        <dbReference type="ARBA" id="ARBA00004275"/>
    </source>
</evidence>
<dbReference type="InterPro" id="IPR050215">
    <property type="entry name" value="Thiolase-like_sf_Thiolase"/>
</dbReference>
<dbReference type="EMBL" id="JARAYU010000015">
    <property type="protein sequence ID" value="MDX3704648.1"/>
    <property type="molecule type" value="Genomic_DNA"/>
</dbReference>